<keyword evidence="3" id="KW-1185">Reference proteome</keyword>
<keyword evidence="1" id="KW-0732">Signal</keyword>
<evidence type="ECO:0000313" key="2">
    <source>
        <dbReference type="EMBL" id="RVU05802.1"/>
    </source>
</evidence>
<organism evidence="2 3">
    <name type="scientific">Novosphingobium umbonatum</name>
    <dbReference type="NCBI Taxonomy" id="1908524"/>
    <lineage>
        <taxon>Bacteria</taxon>
        <taxon>Pseudomonadati</taxon>
        <taxon>Pseudomonadota</taxon>
        <taxon>Alphaproteobacteria</taxon>
        <taxon>Sphingomonadales</taxon>
        <taxon>Sphingomonadaceae</taxon>
        <taxon>Novosphingobium</taxon>
    </lineage>
</organism>
<protein>
    <recommendedName>
        <fullName evidence="4">Homogentisate 1,2-dioxygenase</fullName>
    </recommendedName>
</protein>
<comment type="caution">
    <text evidence="2">The sequence shown here is derived from an EMBL/GenBank/DDBJ whole genome shotgun (WGS) entry which is preliminary data.</text>
</comment>
<proteinExistence type="predicted"/>
<dbReference type="Proteomes" id="UP000282837">
    <property type="component" value="Unassembled WGS sequence"/>
</dbReference>
<gene>
    <name evidence="2" type="ORF">EOE18_07420</name>
</gene>
<dbReference type="EMBL" id="SACO01000004">
    <property type="protein sequence ID" value="RVU05802.1"/>
    <property type="molecule type" value="Genomic_DNA"/>
</dbReference>
<evidence type="ECO:0008006" key="4">
    <source>
        <dbReference type="Google" id="ProtNLM"/>
    </source>
</evidence>
<feature type="chain" id="PRO_5018744396" description="Homogentisate 1,2-dioxygenase" evidence="1">
    <location>
        <begin position="20"/>
        <end position="161"/>
    </location>
</feature>
<feature type="signal peptide" evidence="1">
    <location>
        <begin position="1"/>
        <end position="19"/>
    </location>
</feature>
<dbReference type="OrthoDB" id="7376020at2"/>
<sequence length="161" mass="16758">MRRAILLTSLLLLSSPAFAQPCAMPEGDYTPWASPTTIAAADDAGTAPPIALNAAKMVKLRPIALVHYTQTPAKIGAADNYGGLMSLHIATPGNYRLALSAGAWIDVLAPQGEQRSVAHSHGPECSGVRKMVDFNLAKGDYLVQIAASAAPSITVMALPVP</sequence>
<accession>A0A3S2Y8A0</accession>
<reference evidence="2 3" key="1">
    <citation type="submission" date="2019-01" db="EMBL/GenBank/DDBJ databases">
        <authorList>
            <person name="Chen W.-M."/>
        </authorList>
    </citation>
    <scope>NUCLEOTIDE SEQUENCE [LARGE SCALE GENOMIC DNA]</scope>
    <source>
        <strain evidence="2 3">FSY-9</strain>
    </source>
</reference>
<dbReference type="AlphaFoldDB" id="A0A3S2Y8A0"/>
<dbReference type="RefSeq" id="WP_127707793.1">
    <property type="nucleotide sequence ID" value="NZ_SACO01000004.1"/>
</dbReference>
<evidence type="ECO:0000313" key="3">
    <source>
        <dbReference type="Proteomes" id="UP000282837"/>
    </source>
</evidence>
<name>A0A3S2Y8A0_9SPHN</name>
<evidence type="ECO:0000256" key="1">
    <source>
        <dbReference type="SAM" id="SignalP"/>
    </source>
</evidence>